<feature type="region of interest" description="Disordered" evidence="1">
    <location>
        <begin position="100"/>
        <end position="175"/>
    </location>
</feature>
<proteinExistence type="predicted"/>
<protein>
    <recommendedName>
        <fullName evidence="4">DUF2877 domain-containing protein</fullName>
    </recommendedName>
</protein>
<comment type="caution">
    <text evidence="2">The sequence shown here is derived from an EMBL/GenBank/DDBJ whole genome shotgun (WGS) entry which is preliminary data.</text>
</comment>
<dbReference type="InterPro" id="IPR021530">
    <property type="entry name" value="AllH-like"/>
</dbReference>
<accession>A0A367ZTH9</accession>
<dbReference type="Proteomes" id="UP000252355">
    <property type="component" value="Unassembled WGS sequence"/>
</dbReference>
<feature type="compositionally biased region" description="Pro residues" evidence="1">
    <location>
        <begin position="116"/>
        <end position="125"/>
    </location>
</feature>
<reference evidence="2 3" key="1">
    <citation type="submission" date="2018-05" db="EMBL/GenBank/DDBJ databases">
        <title>A metagenomic window into the 2 km-deep terrestrial subsurface aquifer revealed taxonomically and functionally diverse microbial community comprising novel uncultured bacterial lineages.</title>
        <authorList>
            <person name="Kadnikov V.V."/>
            <person name="Mardanov A.V."/>
            <person name="Beletsky A.V."/>
            <person name="Banks D."/>
            <person name="Pimenov N.V."/>
            <person name="Frank Y.A."/>
            <person name="Karnachuk O.V."/>
            <person name="Ravin N.V."/>
        </authorList>
    </citation>
    <scope>NUCLEOTIDE SEQUENCE [LARGE SCALE GENOMIC DNA]</scope>
    <source>
        <strain evidence="2">BY5</strain>
    </source>
</reference>
<evidence type="ECO:0000313" key="2">
    <source>
        <dbReference type="EMBL" id="RCK81455.1"/>
    </source>
</evidence>
<gene>
    <name evidence="2" type="ORF">OZSIB_0589</name>
</gene>
<dbReference type="EMBL" id="QOQW01000001">
    <property type="protein sequence ID" value="RCK81455.1"/>
    <property type="molecule type" value="Genomic_DNA"/>
</dbReference>
<organism evidence="2 3">
    <name type="scientific">Candidatus Ozemobacter sibiricus</name>
    <dbReference type="NCBI Taxonomy" id="2268124"/>
    <lineage>
        <taxon>Bacteria</taxon>
        <taxon>Candidatus Ozemobacteria</taxon>
        <taxon>Candidatus Ozemobacterales</taxon>
        <taxon>Candidatus Ozemobacteraceae</taxon>
        <taxon>Candidatus Ozemobacter</taxon>
    </lineage>
</organism>
<dbReference type="Pfam" id="PF11392">
    <property type="entry name" value="AllH"/>
    <property type="match status" value="1"/>
</dbReference>
<sequence length="358" mass="37770">MFRHGAIVWLDSAPLFLTSDPDLVHPLAVLVPDQAWMAAATSPLLLDPAGILALGPWRWERGPDLLPPDRPTAAAPGLLTANTRLLRRCLPLATPRPILMVDPSSCAQDGPGLKECPPPNAPPAPNSSLRPLPSAAPIHTRRQARPAPTAECPPPPPGEGSIQNQAARCPSPTDASAGSGALLEAFLGRTTNEFTHPLAALRQALRAPTIARPPEAGMTTAGALAGRPPIDLAPFATWFGRGTGSTPSWDDLITGLLLADRWLGPPCRVRLSDALLPEIRARTSPVAWHQLAMAAHGLTNLRWERFLHSFCTQPLSPAAILAAARHGHASGAEILAGVLLRLESESLLPSSADQAKVS</sequence>
<name>A0A367ZTH9_9BACT</name>
<evidence type="ECO:0000313" key="3">
    <source>
        <dbReference type="Proteomes" id="UP000252355"/>
    </source>
</evidence>
<evidence type="ECO:0000256" key="1">
    <source>
        <dbReference type="SAM" id="MobiDB-lite"/>
    </source>
</evidence>
<feature type="compositionally biased region" description="Low complexity" evidence="1">
    <location>
        <begin position="126"/>
        <end position="137"/>
    </location>
</feature>
<dbReference type="AlphaFoldDB" id="A0A367ZTH9"/>
<evidence type="ECO:0008006" key="4">
    <source>
        <dbReference type="Google" id="ProtNLM"/>
    </source>
</evidence>